<protein>
    <recommendedName>
        <fullName evidence="1">PKD domain-containing protein</fullName>
    </recommendedName>
</protein>
<dbReference type="PROSITE" id="PS50093">
    <property type="entry name" value="PKD"/>
    <property type="match status" value="1"/>
</dbReference>
<dbReference type="InterPro" id="IPR022409">
    <property type="entry name" value="PKD/Chitinase_dom"/>
</dbReference>
<organism evidence="2">
    <name type="scientific">marine sediment metagenome</name>
    <dbReference type="NCBI Taxonomy" id="412755"/>
    <lineage>
        <taxon>unclassified sequences</taxon>
        <taxon>metagenomes</taxon>
        <taxon>ecological metagenomes</taxon>
    </lineage>
</organism>
<evidence type="ECO:0000313" key="2">
    <source>
        <dbReference type="EMBL" id="GAG79052.1"/>
    </source>
</evidence>
<name>X1BCX4_9ZZZZ</name>
<proteinExistence type="predicted"/>
<dbReference type="SUPFAM" id="SSF49299">
    <property type="entry name" value="PKD domain"/>
    <property type="match status" value="1"/>
</dbReference>
<dbReference type="AlphaFoldDB" id="X1BCX4"/>
<evidence type="ECO:0000259" key="1">
    <source>
        <dbReference type="PROSITE" id="PS50093"/>
    </source>
</evidence>
<dbReference type="SMART" id="SM00089">
    <property type="entry name" value="PKD"/>
    <property type="match status" value="1"/>
</dbReference>
<accession>X1BCX4</accession>
<dbReference type="PANTHER" id="PTHR36842:SF1">
    <property type="entry name" value="PROTEIN TOLB"/>
    <property type="match status" value="1"/>
</dbReference>
<dbReference type="InterPro" id="IPR000601">
    <property type="entry name" value="PKD_dom"/>
</dbReference>
<dbReference type="InterPro" id="IPR011635">
    <property type="entry name" value="CARDB"/>
</dbReference>
<dbReference type="FunFam" id="2.60.40.10:FF:000270">
    <property type="entry name" value="Cell surface protein"/>
    <property type="match status" value="1"/>
</dbReference>
<feature type="domain" description="PKD" evidence="1">
    <location>
        <begin position="107"/>
        <end position="173"/>
    </location>
</feature>
<reference evidence="2" key="1">
    <citation type="journal article" date="2014" name="Front. Microbiol.">
        <title>High frequency of phylogenetically diverse reductive dehalogenase-homologous genes in deep subseafloor sedimentary metagenomes.</title>
        <authorList>
            <person name="Kawai M."/>
            <person name="Futagami T."/>
            <person name="Toyoda A."/>
            <person name="Takaki Y."/>
            <person name="Nishi S."/>
            <person name="Hori S."/>
            <person name="Arai W."/>
            <person name="Tsubouchi T."/>
            <person name="Morono Y."/>
            <person name="Uchiyama I."/>
            <person name="Ito T."/>
            <person name="Fujiyama A."/>
            <person name="Inagaki F."/>
            <person name="Takami H."/>
        </authorList>
    </citation>
    <scope>NUCLEOTIDE SEQUENCE</scope>
    <source>
        <strain evidence="2">Expedition CK06-06</strain>
    </source>
</reference>
<dbReference type="InterPro" id="IPR035986">
    <property type="entry name" value="PKD_dom_sf"/>
</dbReference>
<dbReference type="CDD" id="cd00146">
    <property type="entry name" value="PKD"/>
    <property type="match status" value="1"/>
</dbReference>
<dbReference type="EMBL" id="BART01010960">
    <property type="protein sequence ID" value="GAG79052.1"/>
    <property type="molecule type" value="Genomic_DNA"/>
</dbReference>
<gene>
    <name evidence="2" type="ORF">S01H4_23583</name>
</gene>
<sequence>LSPYNIQQATGLTKKGIYTDITGHATTTGVTQYDQHTDGCKFTIVDSPALSLIRDGEGSTLVAAWHASGRIVVVSDEQAFRQVSYKKLDNNILMRNIFDWLSHIGILAADFSAQPRTGQAPLNVRFTDESTGDIDTWRWDFGDGTTSDEQNPTHIYERAGRYTVSLEVTGARGIDTDVKQSYIHVTELSGRVAEAEPAKFVTSYANIEPTEVLPNQAVRISINVGNCGTATGSYRVVLNINGNFEDSQVISVSPGSSQRVVFDVTKITPGTYEVSINGHKGQFMVIGSTPSGLPIGGGLGTPTTIGIILGREGA</sequence>
<dbReference type="Pfam" id="PF18911">
    <property type="entry name" value="PKD_4"/>
    <property type="match status" value="1"/>
</dbReference>
<dbReference type="Gene3D" id="2.60.40.10">
    <property type="entry name" value="Immunoglobulins"/>
    <property type="match status" value="2"/>
</dbReference>
<comment type="caution">
    <text evidence="2">The sequence shown here is derived from an EMBL/GenBank/DDBJ whole genome shotgun (WGS) entry which is preliminary data.</text>
</comment>
<feature type="non-terminal residue" evidence="2">
    <location>
        <position position="1"/>
    </location>
</feature>
<dbReference type="Pfam" id="PF07705">
    <property type="entry name" value="CARDB"/>
    <property type="match status" value="1"/>
</dbReference>
<dbReference type="InterPro" id="IPR013783">
    <property type="entry name" value="Ig-like_fold"/>
</dbReference>
<dbReference type="PANTHER" id="PTHR36842">
    <property type="entry name" value="PROTEIN TOLB HOMOLOG"/>
    <property type="match status" value="1"/>
</dbReference>
<feature type="non-terminal residue" evidence="2">
    <location>
        <position position="314"/>
    </location>
</feature>